<reference evidence="2" key="1">
    <citation type="journal article" date="2016" name="Nature">
        <title>Genome evolution in the allotetraploid frog Xenopus laevis.</title>
        <authorList>
            <person name="Session A.M."/>
            <person name="Uno Y."/>
            <person name="Kwon T."/>
            <person name="Chapman J.A."/>
            <person name="Toyoda A."/>
            <person name="Takahashi S."/>
            <person name="Fukui A."/>
            <person name="Hikosaka A."/>
            <person name="Suzuki A."/>
            <person name="Kondo M."/>
            <person name="van Heeringen S.J."/>
            <person name="Quigley I."/>
            <person name="Heinz S."/>
            <person name="Ogino H."/>
            <person name="Ochi H."/>
            <person name="Hellsten U."/>
            <person name="Lyons J.B."/>
            <person name="Simakov O."/>
            <person name="Putnam N."/>
            <person name="Stites J."/>
            <person name="Kuroki Y."/>
            <person name="Tanaka T."/>
            <person name="Michiue T."/>
            <person name="Watanabe M."/>
            <person name="Bogdanovic O."/>
            <person name="Lister R."/>
            <person name="Georgiou G."/>
            <person name="Paranjpe S.S."/>
            <person name="van Kruijsbergen I."/>
            <person name="Shu S."/>
            <person name="Carlson J."/>
            <person name="Kinoshita T."/>
            <person name="Ohta Y."/>
            <person name="Mawaribuchi S."/>
            <person name="Jenkins J."/>
            <person name="Grimwood J."/>
            <person name="Schmutz J."/>
            <person name="Mitros T."/>
            <person name="Mozaffari S.V."/>
            <person name="Suzuki Y."/>
            <person name="Haramoto Y."/>
            <person name="Yamamoto T.S."/>
            <person name="Takagi C."/>
            <person name="Heald R."/>
            <person name="Miller K."/>
            <person name="Haudenschild C."/>
            <person name="Kitzman J."/>
            <person name="Nakayama T."/>
            <person name="Izutsu Y."/>
            <person name="Robert J."/>
            <person name="Fortriede J."/>
            <person name="Burns K."/>
            <person name="Lotay V."/>
            <person name="Karimi K."/>
            <person name="Yasuoka Y."/>
            <person name="Dichmann D.S."/>
            <person name="Flajnik M.F."/>
            <person name="Houston D.W."/>
            <person name="Shendure J."/>
            <person name="DuPasquier L."/>
            <person name="Vize P.D."/>
            <person name="Zorn A.M."/>
            <person name="Ito M."/>
            <person name="Marcotte E.M."/>
            <person name="Wallingford J.B."/>
            <person name="Ito Y."/>
            <person name="Asashima M."/>
            <person name="Ueno N."/>
            <person name="Matsuda Y."/>
            <person name="Veenstra G.J."/>
            <person name="Fujiyama A."/>
            <person name="Harland R.M."/>
            <person name="Taira M."/>
            <person name="Rokhsar D.S."/>
        </authorList>
    </citation>
    <scope>NUCLEOTIDE SEQUENCE [LARGE SCALE GENOMIC DNA]</scope>
    <source>
        <strain evidence="2">J</strain>
    </source>
</reference>
<evidence type="ECO:0000313" key="2">
    <source>
        <dbReference type="Proteomes" id="UP000694892"/>
    </source>
</evidence>
<dbReference type="Proteomes" id="UP000694892">
    <property type="component" value="Chromosome 3L"/>
</dbReference>
<sequence length="72" mass="8337">MAMLTVCEAPMQMNNFIFILRSSKMKSSTTCLIRVRLVVVTHYPGYLWFKSAHSNYFPYVTASYFSIYLAVP</sequence>
<evidence type="ECO:0000313" key="1">
    <source>
        <dbReference type="EMBL" id="OCT89793.1"/>
    </source>
</evidence>
<organism evidence="1 2">
    <name type="scientific">Xenopus laevis</name>
    <name type="common">African clawed frog</name>
    <dbReference type="NCBI Taxonomy" id="8355"/>
    <lineage>
        <taxon>Eukaryota</taxon>
        <taxon>Metazoa</taxon>
        <taxon>Chordata</taxon>
        <taxon>Craniata</taxon>
        <taxon>Vertebrata</taxon>
        <taxon>Euteleostomi</taxon>
        <taxon>Amphibia</taxon>
        <taxon>Batrachia</taxon>
        <taxon>Anura</taxon>
        <taxon>Pipoidea</taxon>
        <taxon>Pipidae</taxon>
        <taxon>Xenopodinae</taxon>
        <taxon>Xenopus</taxon>
        <taxon>Xenopus</taxon>
    </lineage>
</organism>
<protein>
    <submittedName>
        <fullName evidence="1">Uncharacterized protein</fullName>
    </submittedName>
</protein>
<proteinExistence type="predicted"/>
<name>A0A974HTR6_XENLA</name>
<dbReference type="AlphaFoldDB" id="A0A974HTR6"/>
<dbReference type="EMBL" id="CM004470">
    <property type="protein sequence ID" value="OCT89793.1"/>
    <property type="molecule type" value="Genomic_DNA"/>
</dbReference>
<gene>
    <name evidence="1" type="ORF">XELAEV_18018406mg</name>
</gene>
<accession>A0A974HTR6</accession>